<reference evidence="2" key="1">
    <citation type="journal article" date="2011" name="PLoS Genet.">
        <title>Genomic analysis of the necrotrophic fungal pathogens Sclerotinia sclerotiorum and Botrytis cinerea.</title>
        <authorList>
            <person name="Amselem J."/>
            <person name="Cuomo C.A."/>
            <person name="van Kan J.A."/>
            <person name="Viaud M."/>
            <person name="Benito E.P."/>
            <person name="Couloux A."/>
            <person name="Coutinho P.M."/>
            <person name="de Vries R.P."/>
            <person name="Dyer P.S."/>
            <person name="Fillinger S."/>
            <person name="Fournier E."/>
            <person name="Gout L."/>
            <person name="Hahn M."/>
            <person name="Kohn L."/>
            <person name="Lapalu N."/>
            <person name="Plummer K.M."/>
            <person name="Pradier J.M."/>
            <person name="Quevillon E."/>
            <person name="Sharon A."/>
            <person name="Simon A."/>
            <person name="ten Have A."/>
            <person name="Tudzynski B."/>
            <person name="Tudzynski P."/>
            <person name="Wincker P."/>
            <person name="Andrew M."/>
            <person name="Anthouard V."/>
            <person name="Beever R.E."/>
            <person name="Beffa R."/>
            <person name="Benoit I."/>
            <person name="Bouzid O."/>
            <person name="Brault B."/>
            <person name="Chen Z."/>
            <person name="Choquer M."/>
            <person name="Collemare J."/>
            <person name="Cotton P."/>
            <person name="Danchin E.G."/>
            <person name="Da Silva C."/>
            <person name="Gautier A."/>
            <person name="Giraud C."/>
            <person name="Giraud T."/>
            <person name="Gonzalez C."/>
            <person name="Grossetete S."/>
            <person name="Guldener U."/>
            <person name="Henrissat B."/>
            <person name="Howlett B.J."/>
            <person name="Kodira C."/>
            <person name="Kretschmer M."/>
            <person name="Lappartient A."/>
            <person name="Leroch M."/>
            <person name="Levis C."/>
            <person name="Mauceli E."/>
            <person name="Neuveglise C."/>
            <person name="Oeser B."/>
            <person name="Pearson M."/>
            <person name="Poulain J."/>
            <person name="Poussereau N."/>
            <person name="Quesneville H."/>
            <person name="Rascle C."/>
            <person name="Schumacher J."/>
            <person name="Segurens B."/>
            <person name="Sexton A."/>
            <person name="Silva E."/>
            <person name="Sirven C."/>
            <person name="Soanes D.M."/>
            <person name="Talbot N.J."/>
            <person name="Templeton M."/>
            <person name="Yandava C."/>
            <person name="Yarden O."/>
            <person name="Zeng Q."/>
            <person name="Rollins J.A."/>
            <person name="Lebrun M.H."/>
            <person name="Dickman M."/>
        </authorList>
    </citation>
    <scope>NUCLEOTIDE SEQUENCE [LARGE SCALE GENOMIC DNA]</scope>
    <source>
        <strain evidence="2">ATCC 18683 / 1980 / Ss-1</strain>
    </source>
</reference>
<gene>
    <name evidence="1" type="ORF">SS1G_00177</name>
</gene>
<dbReference type="EMBL" id="CH476621">
    <property type="protein sequence ID" value="EDN90777.1"/>
    <property type="molecule type" value="Genomic_DNA"/>
</dbReference>
<protein>
    <submittedName>
        <fullName evidence="1">Uncharacterized protein</fullName>
    </submittedName>
</protein>
<proteinExistence type="predicted"/>
<dbReference type="AlphaFoldDB" id="A7E4F5"/>
<dbReference type="HOGENOM" id="CLU_3399617_0_0_1"/>
<accession>A7E4F5</accession>
<evidence type="ECO:0000313" key="2">
    <source>
        <dbReference type="Proteomes" id="UP000001312"/>
    </source>
</evidence>
<organism evidence="1 2">
    <name type="scientific">Sclerotinia sclerotiorum (strain ATCC 18683 / 1980 / Ss-1)</name>
    <name type="common">White mold</name>
    <name type="synonym">Whetzelinia sclerotiorum</name>
    <dbReference type="NCBI Taxonomy" id="665079"/>
    <lineage>
        <taxon>Eukaryota</taxon>
        <taxon>Fungi</taxon>
        <taxon>Dikarya</taxon>
        <taxon>Ascomycota</taxon>
        <taxon>Pezizomycotina</taxon>
        <taxon>Leotiomycetes</taxon>
        <taxon>Helotiales</taxon>
        <taxon>Sclerotiniaceae</taxon>
        <taxon>Sclerotinia</taxon>
    </lineage>
</organism>
<keyword evidence="2" id="KW-1185">Reference proteome</keyword>
<evidence type="ECO:0000313" key="1">
    <source>
        <dbReference type="EMBL" id="EDN90777.1"/>
    </source>
</evidence>
<name>A7E4F5_SCLS1</name>
<dbReference type="InParanoid" id="A7E4F5"/>
<dbReference type="KEGG" id="ssl:SS1G_00177"/>
<dbReference type="GeneID" id="5494705"/>
<dbReference type="Proteomes" id="UP000001312">
    <property type="component" value="Unassembled WGS sequence"/>
</dbReference>
<sequence length="31" mass="3319">MPADIQNSAEIYGDISQLAMASMRLGFPFGS</sequence>
<dbReference type="RefSeq" id="XP_001598091.1">
    <property type="nucleotide sequence ID" value="XM_001598041.1"/>
</dbReference>